<dbReference type="AlphaFoldDB" id="A0AAW8FDJ8"/>
<protein>
    <submittedName>
        <fullName evidence="1">Phage terminase large subunit-like protein</fullName>
    </submittedName>
</protein>
<dbReference type="RefSeq" id="WP_306976633.1">
    <property type="nucleotide sequence ID" value="NZ_JAUSZV010000005.1"/>
</dbReference>
<accession>A0AAW8FDJ8</accession>
<reference evidence="1" key="1">
    <citation type="submission" date="2023-07" db="EMBL/GenBank/DDBJ databases">
        <title>Comparative genomics of wheat-associated soil bacteria to identify genetic determinants of phenazine resistance.</title>
        <authorList>
            <person name="Mouncey N."/>
        </authorList>
    </citation>
    <scope>NUCLEOTIDE SEQUENCE</scope>
    <source>
        <strain evidence="1">V4I22</strain>
    </source>
</reference>
<dbReference type="Proteomes" id="UP001234216">
    <property type="component" value="Unassembled WGS sequence"/>
</dbReference>
<dbReference type="EMBL" id="JAUSZV010000005">
    <property type="protein sequence ID" value="MDQ0907794.1"/>
    <property type="molecule type" value="Genomic_DNA"/>
</dbReference>
<gene>
    <name evidence="1" type="ORF">QFZ22_003779</name>
</gene>
<sequence length="513" mass="57576">MANDPEYELDPVVAELLSDIDERLLTSSEGRKALCEFNPLLFALIYLPNSLKDVHGRISLAECHLEWAEVAKCWTLPVEKPKENRHAFLAPRATGKSTWWFMILPIWWAAYGYTKFIAAFASRDAQALNHLDNFKAALKNPANKALRKDFPNLVNSTRSTEGLYIARSGFTFTAQGIDSQTLGMKHGDQRPDTLLLDDIEPDESSYSMYKMEQRLRTLQDAVLPLAEMARVVLSGTVTMPGSITHQLIKHAKGYRAPDLEWVELEKIQVHHALPILTDDDGTERSFWPGNPVFALEAMLPIRHTRQFMKNYLNDPMAIDAEYWSPEDFKYTRFGCTNTMISIDGAVTTGKKSDYTGIAVVGYASPEKSDALNHAPRMGKCLVKHAVAVKLRGNELRTKILELLEMFPETNGILVESNQGGEMWLETLHNMPVPVVTLHNSEPKLTRAGRVLSLYQTAPGHVYHVAPLGSLEEQMCAFPQVPNDDLVDAVGNAVLRYLRPAKPKRAGARKRVPR</sequence>
<comment type="caution">
    <text evidence="1">The sequence shown here is derived from an EMBL/GenBank/DDBJ whole genome shotgun (WGS) entry which is preliminary data.</text>
</comment>
<name>A0AAW8FDJ8_9ACTN</name>
<proteinExistence type="predicted"/>
<evidence type="ECO:0000313" key="2">
    <source>
        <dbReference type="Proteomes" id="UP001234216"/>
    </source>
</evidence>
<organism evidence="1 2">
    <name type="scientific">Streptomyces canus</name>
    <dbReference type="NCBI Taxonomy" id="58343"/>
    <lineage>
        <taxon>Bacteria</taxon>
        <taxon>Bacillati</taxon>
        <taxon>Actinomycetota</taxon>
        <taxon>Actinomycetes</taxon>
        <taxon>Kitasatosporales</taxon>
        <taxon>Streptomycetaceae</taxon>
        <taxon>Streptomyces</taxon>
        <taxon>Streptomyces aurantiacus group</taxon>
    </lineage>
</organism>
<evidence type="ECO:0000313" key="1">
    <source>
        <dbReference type="EMBL" id="MDQ0907794.1"/>
    </source>
</evidence>